<gene>
    <name evidence="2" type="ORF">CMV30_11405</name>
</gene>
<organism evidence="2 3">
    <name type="scientific">Nibricoccus aquaticus</name>
    <dbReference type="NCBI Taxonomy" id="2576891"/>
    <lineage>
        <taxon>Bacteria</taxon>
        <taxon>Pseudomonadati</taxon>
        <taxon>Verrucomicrobiota</taxon>
        <taxon>Opitutia</taxon>
        <taxon>Opitutales</taxon>
        <taxon>Opitutaceae</taxon>
        <taxon>Nibricoccus</taxon>
    </lineage>
</organism>
<keyword evidence="1" id="KW-0812">Transmembrane</keyword>
<evidence type="ECO:0000313" key="2">
    <source>
        <dbReference type="EMBL" id="ATC64509.1"/>
    </source>
</evidence>
<keyword evidence="3" id="KW-1185">Reference proteome</keyword>
<protein>
    <recommendedName>
        <fullName evidence="4">Fimbrial assembly protein</fullName>
    </recommendedName>
</protein>
<feature type="transmembrane region" description="Helical" evidence="1">
    <location>
        <begin position="12"/>
        <end position="32"/>
    </location>
</feature>
<dbReference type="EMBL" id="CP023344">
    <property type="protein sequence ID" value="ATC64509.1"/>
    <property type="molecule type" value="Genomic_DNA"/>
</dbReference>
<name>A0A290Q784_9BACT</name>
<proteinExistence type="predicted"/>
<dbReference type="KEGG" id="vbh:CMV30_11405"/>
<keyword evidence="1" id="KW-1133">Transmembrane helix</keyword>
<evidence type="ECO:0008006" key="4">
    <source>
        <dbReference type="Google" id="ProtNLM"/>
    </source>
</evidence>
<sequence>MTLPDTKVVRTTFFINAIAALFAAGLLAVVGYQEYTLADLRSQIAQLDEQIGRDKKPSDDAVALFAKFQAEEKKIQELETFLGGNKLVVSKFLNRLGKSVPAKISITTMEYTGVGVNLRGLVVGTPEQASGMVSSYEKQLKADDEIGKRFDQIALTNLSRDPQDGRLSFEITLRSSQVKKETKKP</sequence>
<dbReference type="Proteomes" id="UP000217265">
    <property type="component" value="Chromosome"/>
</dbReference>
<dbReference type="AlphaFoldDB" id="A0A290Q784"/>
<keyword evidence="1" id="KW-0472">Membrane</keyword>
<reference evidence="2 3" key="1">
    <citation type="submission" date="2017-09" db="EMBL/GenBank/DDBJ databases">
        <title>Complete genome sequence of Verrucomicrobial strain HZ-65, isolated from freshwater.</title>
        <authorList>
            <person name="Choi A."/>
        </authorList>
    </citation>
    <scope>NUCLEOTIDE SEQUENCE [LARGE SCALE GENOMIC DNA]</scope>
    <source>
        <strain evidence="2 3">HZ-65</strain>
    </source>
</reference>
<evidence type="ECO:0000313" key="3">
    <source>
        <dbReference type="Proteomes" id="UP000217265"/>
    </source>
</evidence>
<evidence type="ECO:0000256" key="1">
    <source>
        <dbReference type="SAM" id="Phobius"/>
    </source>
</evidence>
<accession>A0A290Q784</accession>